<dbReference type="Proteomes" id="UP000196342">
    <property type="component" value="Unassembled WGS sequence"/>
</dbReference>
<feature type="compositionally biased region" description="Gly residues" evidence="1">
    <location>
        <begin position="159"/>
        <end position="177"/>
    </location>
</feature>
<keyword evidence="3" id="KW-1185">Reference proteome</keyword>
<gene>
    <name evidence="2" type="ORF">CBW21_19620</name>
</gene>
<feature type="compositionally biased region" description="Low complexity" evidence="1">
    <location>
        <begin position="186"/>
        <end position="196"/>
    </location>
</feature>
<feature type="compositionally biased region" description="Low complexity" evidence="1">
    <location>
        <begin position="959"/>
        <end position="981"/>
    </location>
</feature>
<feature type="region of interest" description="Disordered" evidence="1">
    <location>
        <begin position="723"/>
        <end position="806"/>
    </location>
</feature>
<name>A0A202B3J6_CHRVL</name>
<accession>A0A202B3J6</accession>
<evidence type="ECO:0000313" key="2">
    <source>
        <dbReference type="EMBL" id="OVE46143.1"/>
    </source>
</evidence>
<feature type="compositionally biased region" description="Pro residues" evidence="1">
    <location>
        <begin position="944"/>
        <end position="958"/>
    </location>
</feature>
<feature type="compositionally biased region" description="Basic and acidic residues" evidence="1">
    <location>
        <begin position="133"/>
        <end position="147"/>
    </location>
</feature>
<sequence length="1059" mass="107792">MVSEFFIGLKVGATLSGVFDNAFRSARSAMDDLRKCSLRLSDAQKDLAGNVERTRRAYAGLDLARLERQHRQLEATLGRLTRQHDAWQASLRRGRALSIAPGGALQSTLRIQQSRIEVMASVRLSASIRMVEQKLESQRRDQDKAERNLPPAGEPRSGARGGQGTGSKSGNRSGGNDAGDAPAKRSSVSSPSSSPSGWRWPSIDLSLGKLRLPTRQELIRVADFAQKAGAAVANASGKAHAALSTGQGRKTLDFVHGKLDKALGGRLPSVEKILDGLKTAETVGQVVSKTGQLAGVTLRSLDGVKWSDLKPGNAGKSLTGAADYAKRGGAVIADASGRLHAALSKGEGREALDFVHGKLDKALGGKLPSVDKILGGLKTAETVGQVVSKTGQLAGVTLRSLDGVKWLDLKPGNAGKSLTGAADYAKRGGAVIADASGRLHAALSKGEGREALDFVHGKLDKALGGKLPSVDKILSGLKTAETVGQVVSKTGQLAGVTLRSLDGVKWSDLKPGNAGKSLTGAADYAKRGGAVIADASGRLHAALSKGEGREALDFVHGKLDKALGGKLPSVDKILSGLKTAETVGQVVSKTGQLAGVTLRSLDGVKWSDLKPGNAGKSLTGAADYAKRGGAVIADASGKLRAALSKGEGREALDYVHGKLNAKLGGVLPSVDSILGGLGQLEELGKTVSKAGGMAGKALRAYAGASGNVFQKTMAAAGTLLGGDEADGGSQAGGKSGKGKKRPAAKPAPKTAAKTATKTAPKSGAAARSPSKAKAESPAKPKAAAKPVPKPKPAAKLPAKPGNALKNARGLLDKGKNALSGLKPGKSGGGLLKTGLQALGKGGKGLKSVIGKADLLGVGMDLLSTSQSNLSPQAKAAAYGKTLGGTAGALAGGAAGAAIGTMLLPGVGTFVGRQVGSWLGQKGGEWLGEKIGNWAGKPSAAPKPAGVPKPVTPPKPVAVPKPAAQAKAVPKPAAKPAAQAQQAQQLQRIQQAANKAAAKPAGPAAAFNITFSPQITVNGASAAGVKQQAQQAMQLSFAEFERMMKRYEADRQRRSYAARG</sequence>
<feature type="compositionally biased region" description="Low complexity" evidence="1">
    <location>
        <begin position="744"/>
        <end position="771"/>
    </location>
</feature>
<proteinExistence type="predicted"/>
<dbReference type="AlphaFoldDB" id="A0A202B3J6"/>
<dbReference type="RefSeq" id="WP_087698631.1">
    <property type="nucleotide sequence ID" value="NZ_NHOO01000021.1"/>
</dbReference>
<dbReference type="EMBL" id="NHOO01000021">
    <property type="protein sequence ID" value="OVE46143.1"/>
    <property type="molecule type" value="Genomic_DNA"/>
</dbReference>
<evidence type="ECO:0000313" key="3">
    <source>
        <dbReference type="Proteomes" id="UP000196342"/>
    </source>
</evidence>
<protein>
    <submittedName>
        <fullName evidence="2">Uncharacterized protein</fullName>
    </submittedName>
</protein>
<feature type="region of interest" description="Disordered" evidence="1">
    <location>
        <begin position="133"/>
        <end position="200"/>
    </location>
</feature>
<comment type="caution">
    <text evidence="2">The sequence shown here is derived from an EMBL/GenBank/DDBJ whole genome shotgun (WGS) entry which is preliminary data.</text>
</comment>
<feature type="region of interest" description="Disordered" evidence="1">
    <location>
        <begin position="935"/>
        <end position="981"/>
    </location>
</feature>
<reference evidence="2 3" key="1">
    <citation type="submission" date="2017-05" db="EMBL/GenBank/DDBJ databases">
        <title>Chromobacterium violaceum GHPS1 isolated from Hydrocarbon polluted soil in French Guiana display an awesome secondary metabolite arsenal and a battery of drug and heavy-metal-resistance and detoxification of xenobiotics proteins.</title>
        <authorList>
            <person name="Belbahri L."/>
        </authorList>
    </citation>
    <scope>NUCLEOTIDE SEQUENCE [LARGE SCALE GENOMIC DNA]</scope>
    <source>
        <strain evidence="2 3">GHPS1</strain>
    </source>
</reference>
<organism evidence="2 3">
    <name type="scientific">Chromobacterium violaceum</name>
    <dbReference type="NCBI Taxonomy" id="536"/>
    <lineage>
        <taxon>Bacteria</taxon>
        <taxon>Pseudomonadati</taxon>
        <taxon>Pseudomonadota</taxon>
        <taxon>Betaproteobacteria</taxon>
        <taxon>Neisseriales</taxon>
        <taxon>Chromobacteriaceae</taxon>
        <taxon>Chromobacterium</taxon>
    </lineage>
</organism>
<evidence type="ECO:0000256" key="1">
    <source>
        <dbReference type="SAM" id="MobiDB-lite"/>
    </source>
</evidence>